<feature type="non-terminal residue" evidence="1">
    <location>
        <position position="78"/>
    </location>
</feature>
<evidence type="ECO:0000313" key="1">
    <source>
        <dbReference type="EMBL" id="KAJ9601845.1"/>
    </source>
</evidence>
<sequence>MTADYDRHMTKGKDLLEQIKVARRDRDLLDAAKAMADEIGLPGSAKGDIYEQGAAVPVRERVKSLGLQVVESPEFKAM</sequence>
<comment type="caution">
    <text evidence="1">The sequence shown here is derived from an EMBL/GenBank/DDBJ whole genome shotgun (WGS) entry which is preliminary data.</text>
</comment>
<name>A0AA38U8M1_9EURO</name>
<organism evidence="1 2">
    <name type="scientific">Cladophialophora chaetospira</name>
    <dbReference type="NCBI Taxonomy" id="386627"/>
    <lineage>
        <taxon>Eukaryota</taxon>
        <taxon>Fungi</taxon>
        <taxon>Dikarya</taxon>
        <taxon>Ascomycota</taxon>
        <taxon>Pezizomycotina</taxon>
        <taxon>Eurotiomycetes</taxon>
        <taxon>Chaetothyriomycetidae</taxon>
        <taxon>Chaetothyriales</taxon>
        <taxon>Herpotrichiellaceae</taxon>
        <taxon>Cladophialophora</taxon>
    </lineage>
</organism>
<dbReference type="EMBL" id="JAPDRK010000089">
    <property type="protein sequence ID" value="KAJ9601845.1"/>
    <property type="molecule type" value="Genomic_DNA"/>
</dbReference>
<gene>
    <name evidence="1" type="ORF">H2200_013673</name>
</gene>
<dbReference type="Proteomes" id="UP001172673">
    <property type="component" value="Unassembled WGS sequence"/>
</dbReference>
<evidence type="ECO:0000313" key="2">
    <source>
        <dbReference type="Proteomes" id="UP001172673"/>
    </source>
</evidence>
<keyword evidence="2" id="KW-1185">Reference proteome</keyword>
<dbReference type="AlphaFoldDB" id="A0AA38U8M1"/>
<accession>A0AA38U8M1</accession>
<proteinExistence type="predicted"/>
<reference evidence="1" key="1">
    <citation type="submission" date="2022-10" db="EMBL/GenBank/DDBJ databases">
        <title>Culturing micro-colonial fungi from biological soil crusts in the Mojave desert and describing Neophaeococcomyces mojavensis, and introducing the new genera and species Taxawa tesnikishii.</title>
        <authorList>
            <person name="Kurbessoian T."/>
            <person name="Stajich J.E."/>
        </authorList>
    </citation>
    <scope>NUCLEOTIDE SEQUENCE</scope>
    <source>
        <strain evidence="1">TK_41</strain>
    </source>
</reference>
<protein>
    <submittedName>
        <fullName evidence="1">Uncharacterized protein</fullName>
    </submittedName>
</protein>